<proteinExistence type="predicted"/>
<organism evidence="1 2">
    <name type="scientific">Syphacia muris</name>
    <dbReference type="NCBI Taxonomy" id="451379"/>
    <lineage>
        <taxon>Eukaryota</taxon>
        <taxon>Metazoa</taxon>
        <taxon>Ecdysozoa</taxon>
        <taxon>Nematoda</taxon>
        <taxon>Chromadorea</taxon>
        <taxon>Rhabditida</taxon>
        <taxon>Spirurina</taxon>
        <taxon>Oxyuridomorpha</taxon>
        <taxon>Oxyuroidea</taxon>
        <taxon>Oxyuridae</taxon>
        <taxon>Syphacia</taxon>
    </lineage>
</organism>
<name>A0A0N5ASU7_9BILA</name>
<evidence type="ECO:0000313" key="2">
    <source>
        <dbReference type="WBParaSite" id="SMUV_0000788001-mRNA-1"/>
    </source>
</evidence>
<evidence type="ECO:0000313" key="1">
    <source>
        <dbReference type="Proteomes" id="UP000046393"/>
    </source>
</evidence>
<sequence length="144" mass="16954">MTQFLLDDPFSMFDDFRLTNPETKRFPNPTIVLFTIENQLDKVTRALSVTATAENKKLKILDHRIPMNFPDGIYQYKLFRIWIRAQEPRLSGSISKDSFQERSAHQTIVFNNWKSGWIKLEVVLDGWKVEETEINYGQVVEQDQ</sequence>
<protein>
    <submittedName>
        <fullName evidence="2">DUF1842 domain-containing protein</fullName>
    </submittedName>
</protein>
<keyword evidence="1" id="KW-1185">Reference proteome</keyword>
<dbReference type="Proteomes" id="UP000046393">
    <property type="component" value="Unplaced"/>
</dbReference>
<dbReference type="AlphaFoldDB" id="A0A0N5ASU7"/>
<dbReference type="WBParaSite" id="SMUV_0000788001-mRNA-1">
    <property type="protein sequence ID" value="SMUV_0000788001-mRNA-1"/>
    <property type="gene ID" value="SMUV_0000788001"/>
</dbReference>
<accession>A0A0N5ASU7</accession>
<reference evidence="2" key="1">
    <citation type="submission" date="2017-02" db="UniProtKB">
        <authorList>
            <consortium name="WormBaseParasite"/>
        </authorList>
    </citation>
    <scope>IDENTIFICATION</scope>
</reference>